<evidence type="ECO:0000313" key="4">
    <source>
        <dbReference type="EMBL" id="KAL1498459.1"/>
    </source>
</evidence>
<dbReference type="EMBL" id="JBGBPQ010000027">
    <property type="protein sequence ID" value="KAL1498459.1"/>
    <property type="molecule type" value="Genomic_DNA"/>
</dbReference>
<organism evidence="4 5">
    <name type="scientific">Prymnesium parvum</name>
    <name type="common">Toxic golden alga</name>
    <dbReference type="NCBI Taxonomy" id="97485"/>
    <lineage>
        <taxon>Eukaryota</taxon>
        <taxon>Haptista</taxon>
        <taxon>Haptophyta</taxon>
        <taxon>Prymnesiophyceae</taxon>
        <taxon>Prymnesiales</taxon>
        <taxon>Prymnesiaceae</taxon>
        <taxon>Prymnesium</taxon>
    </lineage>
</organism>
<sequence length="464" mass="51908">MKRRAEAGLCGVLLGALLLAARHSTRSLRAHPPSPSPRAPTPPPQPLVPPPAAPQNAQPYSPLFPPACDLFLRRNESHAARLHRQRYEARGRLPSLDPLLPLLCHSRRLPARGNCFSVRTRNSSRTLCLPSFLVVGFTKAGTSVFFQYLAQHKLVRTSPLKEPAYFGSDAEATDAARPYALHAKAKTLRWYMALFGACTRCERGEATPGYAWRDFSPIAMQQAYHLLGGGTWIVMLVREPLHRAASHYLYFNKTRGRFRRSSNLSEALAVGLAEFERCILQLGGWAHLCTYRDGRRAAEAAAAALHARRPQPWRLRRGKASYELIQAGLYSEHIATWRARFAARQLLVLDADDLIRRPLRALRRFERHAGLPCAKYALSDRHALPFTQPQAAPGVAAHAALRSVGAAQIDRLQRFFEPFNRKLRRLAGITWTYNYSTPPPMPPPLSAAARGLAYVEDLRQPAHE</sequence>
<comment type="caution">
    <text evidence="4">The sequence shown here is derived from an EMBL/GenBank/DDBJ whole genome shotgun (WGS) entry which is preliminary data.</text>
</comment>
<keyword evidence="3" id="KW-0732">Signal</keyword>
<evidence type="ECO:0000313" key="5">
    <source>
        <dbReference type="Proteomes" id="UP001515480"/>
    </source>
</evidence>
<protein>
    <recommendedName>
        <fullName evidence="6">Sulfotransferase</fullName>
    </recommendedName>
</protein>
<proteinExistence type="predicted"/>
<accession>A0AB34IDX9</accession>
<reference evidence="4 5" key="1">
    <citation type="journal article" date="2024" name="Science">
        <title>Giant polyketide synthase enzymes in the biosynthesis of giant marine polyether toxins.</title>
        <authorList>
            <person name="Fallon T.R."/>
            <person name="Shende V.V."/>
            <person name="Wierzbicki I.H."/>
            <person name="Pendleton A.L."/>
            <person name="Watervoot N.F."/>
            <person name="Auber R.P."/>
            <person name="Gonzalez D.J."/>
            <person name="Wisecaver J.H."/>
            <person name="Moore B.S."/>
        </authorList>
    </citation>
    <scope>NUCLEOTIDE SEQUENCE [LARGE SCALE GENOMIC DNA]</scope>
    <source>
        <strain evidence="4 5">12B1</strain>
    </source>
</reference>
<dbReference type="Gene3D" id="3.40.50.300">
    <property type="entry name" value="P-loop containing nucleotide triphosphate hydrolases"/>
    <property type="match status" value="1"/>
</dbReference>
<feature type="compositionally biased region" description="Pro residues" evidence="2">
    <location>
        <begin position="32"/>
        <end position="53"/>
    </location>
</feature>
<dbReference type="GO" id="GO:0008146">
    <property type="term" value="F:sulfotransferase activity"/>
    <property type="evidence" value="ECO:0007669"/>
    <property type="project" value="InterPro"/>
</dbReference>
<dbReference type="SUPFAM" id="SSF52540">
    <property type="entry name" value="P-loop containing nucleoside triphosphate hydrolases"/>
    <property type="match status" value="1"/>
</dbReference>
<dbReference type="InterPro" id="IPR027417">
    <property type="entry name" value="P-loop_NTPase"/>
</dbReference>
<dbReference type="PANTHER" id="PTHR10605:SF56">
    <property type="entry name" value="BIFUNCTIONAL HEPARAN SULFATE N-DEACETYLASE_N-SULFOTRANSFERASE"/>
    <property type="match status" value="1"/>
</dbReference>
<feature type="signal peptide" evidence="3">
    <location>
        <begin position="1"/>
        <end position="27"/>
    </location>
</feature>
<evidence type="ECO:0000256" key="1">
    <source>
        <dbReference type="ARBA" id="ARBA00022679"/>
    </source>
</evidence>
<gene>
    <name evidence="4" type="ORF">AB1Y20_013784</name>
</gene>
<dbReference type="Proteomes" id="UP001515480">
    <property type="component" value="Unassembled WGS sequence"/>
</dbReference>
<evidence type="ECO:0000256" key="3">
    <source>
        <dbReference type="SAM" id="SignalP"/>
    </source>
</evidence>
<feature type="chain" id="PRO_5044201940" description="Sulfotransferase" evidence="3">
    <location>
        <begin position="28"/>
        <end position="464"/>
    </location>
</feature>
<keyword evidence="1" id="KW-0808">Transferase</keyword>
<name>A0AB34IDX9_PRYPA</name>
<keyword evidence="5" id="KW-1185">Reference proteome</keyword>
<dbReference type="AlphaFoldDB" id="A0AB34IDX9"/>
<evidence type="ECO:0008006" key="6">
    <source>
        <dbReference type="Google" id="ProtNLM"/>
    </source>
</evidence>
<dbReference type="InterPro" id="IPR037359">
    <property type="entry name" value="NST/OST"/>
</dbReference>
<dbReference type="PANTHER" id="PTHR10605">
    <property type="entry name" value="HEPARAN SULFATE SULFOTRANSFERASE"/>
    <property type="match status" value="1"/>
</dbReference>
<evidence type="ECO:0000256" key="2">
    <source>
        <dbReference type="SAM" id="MobiDB-lite"/>
    </source>
</evidence>
<feature type="region of interest" description="Disordered" evidence="2">
    <location>
        <begin position="25"/>
        <end position="59"/>
    </location>
</feature>